<proteinExistence type="predicted"/>
<organism evidence="1 2">
    <name type="scientific">Araneus ventricosus</name>
    <name type="common">Orbweaver spider</name>
    <name type="synonym">Epeira ventricosa</name>
    <dbReference type="NCBI Taxonomy" id="182803"/>
    <lineage>
        <taxon>Eukaryota</taxon>
        <taxon>Metazoa</taxon>
        <taxon>Ecdysozoa</taxon>
        <taxon>Arthropoda</taxon>
        <taxon>Chelicerata</taxon>
        <taxon>Arachnida</taxon>
        <taxon>Araneae</taxon>
        <taxon>Araneomorphae</taxon>
        <taxon>Entelegynae</taxon>
        <taxon>Araneoidea</taxon>
        <taxon>Araneidae</taxon>
        <taxon>Araneus</taxon>
    </lineage>
</organism>
<evidence type="ECO:0000313" key="1">
    <source>
        <dbReference type="EMBL" id="GBM27594.1"/>
    </source>
</evidence>
<name>A0A4Y2EIB6_ARAVE</name>
<protein>
    <submittedName>
        <fullName evidence="1">Uncharacterized protein</fullName>
    </submittedName>
</protein>
<gene>
    <name evidence="1" type="ORF">AVEN_35257_1</name>
</gene>
<dbReference type="Proteomes" id="UP000499080">
    <property type="component" value="Unassembled WGS sequence"/>
</dbReference>
<reference evidence="1 2" key="1">
    <citation type="journal article" date="2019" name="Sci. Rep.">
        <title>Orb-weaving spider Araneus ventricosus genome elucidates the spidroin gene catalogue.</title>
        <authorList>
            <person name="Kono N."/>
            <person name="Nakamura H."/>
            <person name="Ohtoshi R."/>
            <person name="Moran D.A.P."/>
            <person name="Shinohara A."/>
            <person name="Yoshida Y."/>
            <person name="Fujiwara M."/>
            <person name="Mori M."/>
            <person name="Tomita M."/>
            <person name="Arakawa K."/>
        </authorList>
    </citation>
    <scope>NUCLEOTIDE SEQUENCE [LARGE SCALE GENOMIC DNA]</scope>
</reference>
<dbReference type="AlphaFoldDB" id="A0A4Y2EIB6"/>
<sequence length="104" mass="11686">MTSICTRRRIMSRSWEGGVGWGVISEVPTISKGRGQCTPSTKRELESEISIHLRQFRNCLLRRIGLSSGSGSPMAVEVRFPLGFKVMQRPVECNWLWVCASVSE</sequence>
<accession>A0A4Y2EIB6</accession>
<comment type="caution">
    <text evidence="1">The sequence shown here is derived from an EMBL/GenBank/DDBJ whole genome shotgun (WGS) entry which is preliminary data.</text>
</comment>
<keyword evidence="2" id="KW-1185">Reference proteome</keyword>
<evidence type="ECO:0000313" key="2">
    <source>
        <dbReference type="Proteomes" id="UP000499080"/>
    </source>
</evidence>
<dbReference type="EMBL" id="BGPR01000590">
    <property type="protein sequence ID" value="GBM27594.1"/>
    <property type="molecule type" value="Genomic_DNA"/>
</dbReference>